<name>A0ABT5CD32_9BACT</name>
<organism evidence="1 2">
    <name type="scientific">Sorangium atrum</name>
    <dbReference type="NCBI Taxonomy" id="2995308"/>
    <lineage>
        <taxon>Bacteria</taxon>
        <taxon>Pseudomonadati</taxon>
        <taxon>Myxococcota</taxon>
        <taxon>Polyangia</taxon>
        <taxon>Polyangiales</taxon>
        <taxon>Polyangiaceae</taxon>
        <taxon>Sorangium</taxon>
    </lineage>
</organism>
<dbReference type="RefSeq" id="WP_272102922.1">
    <property type="nucleotide sequence ID" value="NZ_JAQNDK010000005.1"/>
</dbReference>
<protein>
    <submittedName>
        <fullName evidence="1">Uncharacterized protein</fullName>
    </submittedName>
</protein>
<dbReference type="Proteomes" id="UP001217485">
    <property type="component" value="Unassembled WGS sequence"/>
</dbReference>
<sequence length="53" mass="5652">MVLGEAQGAPLVGEDVRLAARRQPKAARDVALARAEPLAVDGRKRGEVRSTSR</sequence>
<dbReference type="EMBL" id="JAQNDK010000005">
    <property type="protein sequence ID" value="MDC0683853.1"/>
    <property type="molecule type" value="Genomic_DNA"/>
</dbReference>
<evidence type="ECO:0000313" key="1">
    <source>
        <dbReference type="EMBL" id="MDC0683853.1"/>
    </source>
</evidence>
<comment type="caution">
    <text evidence="1">The sequence shown here is derived from an EMBL/GenBank/DDBJ whole genome shotgun (WGS) entry which is preliminary data.</text>
</comment>
<proteinExistence type="predicted"/>
<evidence type="ECO:0000313" key="2">
    <source>
        <dbReference type="Proteomes" id="UP001217485"/>
    </source>
</evidence>
<accession>A0ABT5CD32</accession>
<reference evidence="1 2" key="1">
    <citation type="submission" date="2023-01" db="EMBL/GenBank/DDBJ databases">
        <title>Minimal conservation of predation-associated metabolite biosynthetic gene clusters underscores biosynthetic potential of Myxococcota including descriptions for ten novel species: Archangium lansinium sp. nov., Myxococcus landrumus sp. nov., Nannocystis bai.</title>
        <authorList>
            <person name="Ahearne A."/>
            <person name="Stevens C."/>
            <person name="Dowd S."/>
        </authorList>
    </citation>
    <scope>NUCLEOTIDE SEQUENCE [LARGE SCALE GENOMIC DNA]</scope>
    <source>
        <strain evidence="1 2">WIWO2</strain>
    </source>
</reference>
<gene>
    <name evidence="1" type="ORF">POL72_39375</name>
</gene>
<keyword evidence="2" id="KW-1185">Reference proteome</keyword>